<evidence type="ECO:0000313" key="13">
    <source>
        <dbReference type="Proteomes" id="UP000000483"/>
    </source>
</evidence>
<dbReference type="PANTHER" id="PTHR47861">
    <property type="entry name" value="FKBP-TYPE PEPTIDYL-PROLYL CIS-TRANS ISOMERASE SLYD"/>
    <property type="match status" value="1"/>
</dbReference>
<dbReference type="Gene3D" id="3.10.50.40">
    <property type="match status" value="1"/>
</dbReference>
<dbReference type="HOGENOM" id="CLU_098197_2_1_7"/>
<dbReference type="eggNOG" id="COG1047">
    <property type="taxonomic scope" value="Bacteria"/>
</dbReference>
<dbReference type="OrthoDB" id="9808891at2"/>
<keyword evidence="7 9" id="KW-0413">Isomerase</keyword>
<dbReference type="STRING" id="880072.Desac_0401"/>
<dbReference type="InterPro" id="IPR046357">
    <property type="entry name" value="PPIase_dom_sf"/>
</dbReference>
<keyword evidence="5 9" id="KW-0697">Rotamase</keyword>
<sequence length="164" mass="17746">MVEVKDGMYVQVHYVGSLDDGTVFDDSREGQPLEFQIGRQGVIPGFEQAVLEMALNEQKKITLSPMEAYGERQDNLLREFPITALGKNTVEPGQNLWFNSPRGPVTGMVVSLTPDNFTVDFNHPLAGKNLTFQLTLVGITDRPTQATCCSCGADPSSCGSGCSG</sequence>
<dbReference type="GO" id="GO:0003755">
    <property type="term" value="F:peptidyl-prolyl cis-trans isomerase activity"/>
    <property type="evidence" value="ECO:0007669"/>
    <property type="project" value="UniProtKB-UniRule"/>
</dbReference>
<dbReference type="KEGG" id="dao:Desac_0401"/>
<dbReference type="PANTHER" id="PTHR47861:SF3">
    <property type="entry name" value="FKBP-TYPE PEPTIDYL-PROLYL CIS-TRANS ISOMERASE SLYD"/>
    <property type="match status" value="1"/>
</dbReference>
<evidence type="ECO:0000256" key="9">
    <source>
        <dbReference type="PROSITE-ProRule" id="PRU00277"/>
    </source>
</evidence>
<evidence type="ECO:0000313" key="12">
    <source>
        <dbReference type="EMBL" id="AEB08290.1"/>
    </source>
</evidence>
<evidence type="ECO:0000256" key="1">
    <source>
        <dbReference type="ARBA" id="ARBA00000971"/>
    </source>
</evidence>
<keyword evidence="13" id="KW-1185">Reference proteome</keyword>
<dbReference type="RefSeq" id="WP_013705403.1">
    <property type="nucleotide sequence ID" value="NC_015388.1"/>
</dbReference>
<evidence type="ECO:0000256" key="5">
    <source>
        <dbReference type="ARBA" id="ARBA00023110"/>
    </source>
</evidence>
<comment type="function">
    <text evidence="8">Also involved in hydrogenase metallocenter assembly, probably by participating in the nickel insertion step. This function in hydrogenase biosynthesis requires chaperone activity and the presence of the metal-binding domain, but not PPIase activity.</text>
</comment>
<evidence type="ECO:0000256" key="3">
    <source>
        <dbReference type="ARBA" id="ARBA00006577"/>
    </source>
</evidence>
<reference evidence="12 13" key="1">
    <citation type="journal article" date="2011" name="Stand. Genomic Sci.">
        <title>Complete genome sequence of the acetate-degrading sulfate reducer Desulfobacca acetoxidans type strain (ASRB2).</title>
        <authorList>
            <person name="Goker M."/>
            <person name="Teshima H."/>
            <person name="Lapidus A."/>
            <person name="Nolan M."/>
            <person name="Lucas S."/>
            <person name="Hammon N."/>
            <person name="Deshpande S."/>
            <person name="Cheng J.F."/>
            <person name="Tapia R."/>
            <person name="Han C."/>
            <person name="Goodwin L."/>
            <person name="Pitluck S."/>
            <person name="Huntemann M."/>
            <person name="Liolios K."/>
            <person name="Ivanova N."/>
            <person name="Pagani I."/>
            <person name="Mavromatis K."/>
            <person name="Ovchinikova G."/>
            <person name="Pati A."/>
            <person name="Chen A."/>
            <person name="Palaniappan K."/>
            <person name="Land M."/>
            <person name="Hauser L."/>
            <person name="Brambilla E.M."/>
            <person name="Rohde M."/>
            <person name="Spring S."/>
            <person name="Detter J.C."/>
            <person name="Woyke T."/>
            <person name="Bristow J."/>
            <person name="Eisen J.A."/>
            <person name="Markowitz V."/>
            <person name="Hugenholtz P."/>
            <person name="Kyrpides N.C."/>
            <person name="Klenk H.P."/>
        </authorList>
    </citation>
    <scope>NUCLEOTIDE SEQUENCE [LARGE SCALE GENOMIC DNA]</scope>
    <source>
        <strain evidence="13">ATCC 700848 / DSM 11109 / ASRB2</strain>
    </source>
</reference>
<comment type="subcellular location">
    <subcellularLocation>
        <location evidence="2">Cytoplasm</location>
    </subcellularLocation>
</comment>
<name>F2NEV0_DESAR</name>
<dbReference type="Pfam" id="PF00254">
    <property type="entry name" value="FKBP_C"/>
    <property type="match status" value="1"/>
</dbReference>
<evidence type="ECO:0000256" key="7">
    <source>
        <dbReference type="ARBA" id="ARBA00023235"/>
    </source>
</evidence>
<dbReference type="Proteomes" id="UP000000483">
    <property type="component" value="Chromosome"/>
</dbReference>
<evidence type="ECO:0000256" key="4">
    <source>
        <dbReference type="ARBA" id="ARBA00022490"/>
    </source>
</evidence>
<dbReference type="PROSITE" id="PS50059">
    <property type="entry name" value="FKBP_PPIASE"/>
    <property type="match status" value="1"/>
</dbReference>
<dbReference type="SUPFAM" id="SSF54534">
    <property type="entry name" value="FKBP-like"/>
    <property type="match status" value="1"/>
</dbReference>
<comment type="catalytic activity">
    <reaction evidence="1 9 10">
        <text>[protein]-peptidylproline (omega=180) = [protein]-peptidylproline (omega=0)</text>
        <dbReference type="Rhea" id="RHEA:16237"/>
        <dbReference type="Rhea" id="RHEA-COMP:10747"/>
        <dbReference type="Rhea" id="RHEA-COMP:10748"/>
        <dbReference type="ChEBI" id="CHEBI:83833"/>
        <dbReference type="ChEBI" id="CHEBI:83834"/>
        <dbReference type="EC" id="5.2.1.8"/>
    </reaction>
</comment>
<dbReference type="InterPro" id="IPR001179">
    <property type="entry name" value="PPIase_FKBP_dom"/>
</dbReference>
<evidence type="ECO:0000256" key="10">
    <source>
        <dbReference type="RuleBase" id="RU003915"/>
    </source>
</evidence>
<feature type="domain" description="PPIase FKBP-type" evidence="11">
    <location>
        <begin position="7"/>
        <end position="106"/>
    </location>
</feature>
<accession>F2NEV0</accession>
<proteinExistence type="inferred from homology"/>
<evidence type="ECO:0000256" key="8">
    <source>
        <dbReference type="ARBA" id="ARBA00037071"/>
    </source>
</evidence>
<dbReference type="EMBL" id="CP002629">
    <property type="protein sequence ID" value="AEB08290.1"/>
    <property type="molecule type" value="Genomic_DNA"/>
</dbReference>
<organism evidence="12 13">
    <name type="scientific">Desulfobacca acetoxidans (strain ATCC 700848 / DSM 11109 / ASRB2)</name>
    <dbReference type="NCBI Taxonomy" id="880072"/>
    <lineage>
        <taxon>Bacteria</taxon>
        <taxon>Pseudomonadati</taxon>
        <taxon>Thermodesulfobacteriota</taxon>
        <taxon>Desulfobaccia</taxon>
        <taxon>Desulfobaccales</taxon>
        <taxon>Desulfobaccaceae</taxon>
        <taxon>Desulfobacca</taxon>
    </lineage>
</organism>
<evidence type="ECO:0000256" key="2">
    <source>
        <dbReference type="ARBA" id="ARBA00004496"/>
    </source>
</evidence>
<keyword evidence="6" id="KW-0143">Chaperone</keyword>
<gene>
    <name evidence="12" type="ordered locus">Desac_0401</name>
</gene>
<dbReference type="AlphaFoldDB" id="F2NEV0"/>
<protein>
    <recommendedName>
        <fullName evidence="10">Peptidyl-prolyl cis-trans isomerase</fullName>
        <ecNumber evidence="10">5.2.1.8</ecNumber>
    </recommendedName>
</protein>
<dbReference type="GO" id="GO:0042026">
    <property type="term" value="P:protein refolding"/>
    <property type="evidence" value="ECO:0007669"/>
    <property type="project" value="UniProtKB-ARBA"/>
</dbReference>
<reference evidence="13" key="2">
    <citation type="submission" date="2011-03" db="EMBL/GenBank/DDBJ databases">
        <title>The complete genome of Desulfobacca acetoxidans DSM 11109.</title>
        <authorList>
            <consortium name="US DOE Joint Genome Institute (JGI-PGF)"/>
            <person name="Lucas S."/>
            <person name="Copeland A."/>
            <person name="Lapidus A."/>
            <person name="Bruce D."/>
            <person name="Goodwin L."/>
            <person name="Pitluck S."/>
            <person name="Peters L."/>
            <person name="Kyrpides N."/>
            <person name="Mavromatis K."/>
            <person name="Ivanova N."/>
            <person name="Ovchinnikova G."/>
            <person name="Teshima H."/>
            <person name="Detter J.C."/>
            <person name="Han C."/>
            <person name="Land M."/>
            <person name="Hauser L."/>
            <person name="Markowitz V."/>
            <person name="Cheng J.-F."/>
            <person name="Hugenholtz P."/>
            <person name="Woyke T."/>
            <person name="Wu D."/>
            <person name="Spring S."/>
            <person name="Schueler E."/>
            <person name="Brambilla E."/>
            <person name="Klenk H.-P."/>
            <person name="Eisen J.A."/>
        </authorList>
    </citation>
    <scope>NUCLEOTIDE SEQUENCE [LARGE SCALE GENOMIC DNA]</scope>
    <source>
        <strain evidence="13">ATCC 700848 / DSM 11109 / ASRB2</strain>
    </source>
</reference>
<keyword evidence="4" id="KW-0963">Cytoplasm</keyword>
<dbReference type="GO" id="GO:0005737">
    <property type="term" value="C:cytoplasm"/>
    <property type="evidence" value="ECO:0007669"/>
    <property type="project" value="UniProtKB-SubCell"/>
</dbReference>
<dbReference type="EC" id="5.2.1.8" evidence="10"/>
<comment type="similarity">
    <text evidence="3 10">Belongs to the FKBP-type PPIase family.</text>
</comment>
<evidence type="ECO:0000259" key="11">
    <source>
        <dbReference type="PROSITE" id="PS50059"/>
    </source>
</evidence>
<evidence type="ECO:0000256" key="6">
    <source>
        <dbReference type="ARBA" id="ARBA00023186"/>
    </source>
</evidence>